<keyword evidence="14" id="KW-0969">Cilium</keyword>
<dbReference type="OrthoDB" id="8554211at2"/>
<protein>
    <recommendedName>
        <fullName evidence="9">Flagellar M-ring protein</fullName>
    </recommendedName>
</protein>
<reference evidence="14 15" key="1">
    <citation type="submission" date="2017-08" db="EMBL/GenBank/DDBJ databases">
        <title>Pusillimonas indicus sp. nov., a member of the family Alcaligenaceae isolated from surface seawater.</title>
        <authorList>
            <person name="Li J."/>
        </authorList>
    </citation>
    <scope>NUCLEOTIDE SEQUENCE [LARGE SCALE GENOMIC DNA]</scope>
    <source>
        <strain evidence="14 15">L52-1-41</strain>
    </source>
</reference>
<dbReference type="Proteomes" id="UP000266206">
    <property type="component" value="Unassembled WGS sequence"/>
</dbReference>
<feature type="compositionally biased region" description="Basic and acidic residues" evidence="10">
    <location>
        <begin position="512"/>
        <end position="522"/>
    </location>
</feature>
<comment type="subcellular location">
    <subcellularLocation>
        <location evidence="1 9">Bacterial flagellum basal body</location>
    </subcellularLocation>
    <subcellularLocation>
        <location evidence="2">Cell membrane</location>
        <topology evidence="2">Multi-pass membrane protein</topology>
    </subcellularLocation>
</comment>
<dbReference type="PIRSF" id="PIRSF004862">
    <property type="entry name" value="FliF"/>
    <property type="match status" value="1"/>
</dbReference>
<dbReference type="GO" id="GO:0009431">
    <property type="term" value="C:bacterial-type flagellum basal body, MS ring"/>
    <property type="evidence" value="ECO:0007669"/>
    <property type="project" value="InterPro"/>
</dbReference>
<dbReference type="Pfam" id="PF08345">
    <property type="entry name" value="YscJ_FliF_C"/>
    <property type="match status" value="1"/>
</dbReference>
<dbReference type="GO" id="GO:0005886">
    <property type="term" value="C:plasma membrane"/>
    <property type="evidence" value="ECO:0007669"/>
    <property type="project" value="UniProtKB-SubCell"/>
</dbReference>
<dbReference type="InterPro" id="IPR006182">
    <property type="entry name" value="FliF_N_dom"/>
</dbReference>
<evidence type="ECO:0000256" key="5">
    <source>
        <dbReference type="ARBA" id="ARBA00022692"/>
    </source>
</evidence>
<dbReference type="InterPro" id="IPR000067">
    <property type="entry name" value="FlgMring_FliF"/>
</dbReference>
<keyword evidence="4" id="KW-1003">Cell membrane</keyword>
<dbReference type="InterPro" id="IPR045851">
    <property type="entry name" value="AMP-bd_C_sf"/>
</dbReference>
<feature type="compositionally biased region" description="Low complexity" evidence="10">
    <location>
        <begin position="331"/>
        <end position="361"/>
    </location>
</feature>
<evidence type="ECO:0000313" key="14">
    <source>
        <dbReference type="EMBL" id="RIY39918.1"/>
    </source>
</evidence>
<evidence type="ECO:0000259" key="12">
    <source>
        <dbReference type="Pfam" id="PF01514"/>
    </source>
</evidence>
<evidence type="ECO:0000259" key="13">
    <source>
        <dbReference type="Pfam" id="PF08345"/>
    </source>
</evidence>
<evidence type="ECO:0000256" key="11">
    <source>
        <dbReference type="SAM" id="Phobius"/>
    </source>
</evidence>
<evidence type="ECO:0000256" key="6">
    <source>
        <dbReference type="ARBA" id="ARBA00022989"/>
    </source>
</evidence>
<feature type="compositionally biased region" description="Polar residues" evidence="10">
    <location>
        <begin position="275"/>
        <end position="284"/>
    </location>
</feature>
<keyword evidence="7 11" id="KW-0472">Membrane</keyword>
<dbReference type="Gene3D" id="3.30.300.30">
    <property type="match status" value="1"/>
</dbReference>
<evidence type="ECO:0000256" key="2">
    <source>
        <dbReference type="ARBA" id="ARBA00004651"/>
    </source>
</evidence>
<feature type="region of interest" description="Disordered" evidence="10">
    <location>
        <begin position="275"/>
        <end position="363"/>
    </location>
</feature>
<dbReference type="AlphaFoldDB" id="A0A3A1YRT7"/>
<comment type="caution">
    <text evidence="14">The sequence shown here is derived from an EMBL/GenBank/DDBJ whole genome shotgun (WGS) entry which is preliminary data.</text>
</comment>
<feature type="domain" description="Flagellar M-ring C-terminal" evidence="13">
    <location>
        <begin position="249"/>
        <end position="442"/>
    </location>
</feature>
<dbReference type="InterPro" id="IPR043427">
    <property type="entry name" value="YscJ/FliF"/>
</dbReference>
<evidence type="ECO:0000256" key="8">
    <source>
        <dbReference type="ARBA" id="ARBA00023143"/>
    </source>
</evidence>
<proteinExistence type="inferred from homology"/>
<organism evidence="14 15">
    <name type="scientific">Neopusillimonas maritima</name>
    <dbReference type="NCBI Taxonomy" id="2026239"/>
    <lineage>
        <taxon>Bacteria</taxon>
        <taxon>Pseudomonadati</taxon>
        <taxon>Pseudomonadota</taxon>
        <taxon>Betaproteobacteria</taxon>
        <taxon>Burkholderiales</taxon>
        <taxon>Alcaligenaceae</taxon>
        <taxon>Neopusillimonas</taxon>
    </lineage>
</organism>
<keyword evidence="8 9" id="KW-0975">Bacterial flagellum</keyword>
<name>A0A3A1YRT7_9BURK</name>
<feature type="region of interest" description="Disordered" evidence="10">
    <location>
        <begin position="493"/>
        <end position="522"/>
    </location>
</feature>
<evidence type="ECO:0000256" key="7">
    <source>
        <dbReference type="ARBA" id="ARBA00023136"/>
    </source>
</evidence>
<evidence type="ECO:0000256" key="1">
    <source>
        <dbReference type="ARBA" id="ARBA00004117"/>
    </source>
</evidence>
<comment type="function">
    <text evidence="9">The M ring may be actively involved in energy transduction.</text>
</comment>
<feature type="transmembrane region" description="Helical" evidence="11">
    <location>
        <begin position="25"/>
        <end position="43"/>
    </location>
</feature>
<dbReference type="Pfam" id="PF01514">
    <property type="entry name" value="YscJ_FliF"/>
    <property type="match status" value="1"/>
</dbReference>
<feature type="domain" description="Flagellar M-ring N-terminal" evidence="12">
    <location>
        <begin position="46"/>
        <end position="218"/>
    </location>
</feature>
<dbReference type="NCBIfam" id="TIGR00206">
    <property type="entry name" value="fliF"/>
    <property type="match status" value="1"/>
</dbReference>
<sequence>MSQASALLARFPAAAKLGQLPKPVLIGIASGILALIVVIALWARPADYKVLFSNLEDRDGGAIVAALSQMNVPYRISNNGTAILVPADQVHATRLQLAEQGLPQSGEVGFELLDNTQFGASQFTEQVTYQRALEGELASSVEAVHSVKSARVHLAIPRESLFVRQRQDPTASVLITLYPGRTLSEAQVSAITWLVSASIPKLSPEKVSVVDQTGRLLTQPSGEAGLQNNRRSLINDVEQRTVERIMNLLTPLVGAGNVRAQASADFDFSVREQTSEVYRPNQTPGEAAVRSKQISSSDQYDVLPPAGVPGALTNQPPVNAQAPIVEPPAAPDDAAAQNNEADNANNNQNGNANNNAPEGPASIQRDSTVNYEVDRTISHVKGPAGSLRRLSVAVVLNHRLNQEGEYEPLPEATLANIEQIVRDAMGYSQERGDTVTVINSPFSENQQPEIPVWKNPHYHDLALEALEYLLIALAVFIVWRKVLRPLIQSLGQARVATEPAEPDSSAAGALRRSTEADEMRRASDISRYEENLKSARELAEKDPRAVAMVLRAWMDKNGKP</sequence>
<keyword evidence="5 11" id="KW-0812">Transmembrane</keyword>
<keyword evidence="14" id="KW-0282">Flagellum</keyword>
<dbReference type="PANTHER" id="PTHR30046">
    <property type="entry name" value="FLAGELLAR M-RING PROTEIN"/>
    <property type="match status" value="1"/>
</dbReference>
<dbReference type="PRINTS" id="PR01009">
    <property type="entry name" value="FLGMRINGFLIF"/>
</dbReference>
<keyword evidence="6 11" id="KW-1133">Transmembrane helix</keyword>
<evidence type="ECO:0000256" key="3">
    <source>
        <dbReference type="ARBA" id="ARBA00007971"/>
    </source>
</evidence>
<dbReference type="RefSeq" id="WP_119516678.1">
    <property type="nucleotide sequence ID" value="NZ_NQYH01000012.1"/>
</dbReference>
<comment type="similarity">
    <text evidence="3 9">Belongs to the FliF family.</text>
</comment>
<dbReference type="EMBL" id="NQYH01000012">
    <property type="protein sequence ID" value="RIY39918.1"/>
    <property type="molecule type" value="Genomic_DNA"/>
</dbReference>
<dbReference type="InterPro" id="IPR013556">
    <property type="entry name" value="Flag_M-ring_C"/>
</dbReference>
<evidence type="ECO:0000256" key="4">
    <source>
        <dbReference type="ARBA" id="ARBA00022475"/>
    </source>
</evidence>
<evidence type="ECO:0000256" key="10">
    <source>
        <dbReference type="SAM" id="MobiDB-lite"/>
    </source>
</evidence>
<accession>A0A3A1YRT7</accession>
<evidence type="ECO:0000256" key="9">
    <source>
        <dbReference type="PIRNR" id="PIRNR004862"/>
    </source>
</evidence>
<gene>
    <name evidence="14" type="ORF">CJP73_12605</name>
</gene>
<keyword evidence="14" id="KW-0966">Cell projection</keyword>
<dbReference type="GO" id="GO:0071973">
    <property type="term" value="P:bacterial-type flagellum-dependent cell motility"/>
    <property type="evidence" value="ECO:0007669"/>
    <property type="project" value="InterPro"/>
</dbReference>
<dbReference type="PANTHER" id="PTHR30046:SF0">
    <property type="entry name" value="FLAGELLAR M-RING PROTEIN"/>
    <property type="match status" value="1"/>
</dbReference>
<dbReference type="GO" id="GO:0003774">
    <property type="term" value="F:cytoskeletal motor activity"/>
    <property type="evidence" value="ECO:0007669"/>
    <property type="project" value="InterPro"/>
</dbReference>
<evidence type="ECO:0000313" key="15">
    <source>
        <dbReference type="Proteomes" id="UP000266206"/>
    </source>
</evidence>